<evidence type="ECO:0000256" key="2">
    <source>
        <dbReference type="ARBA" id="ARBA00022630"/>
    </source>
</evidence>
<dbReference type="InterPro" id="IPR036188">
    <property type="entry name" value="FAD/NAD-bd_sf"/>
</dbReference>
<feature type="domain" description="FAD-binding" evidence="5">
    <location>
        <begin position="295"/>
        <end position="346"/>
    </location>
</feature>
<reference evidence="7" key="1">
    <citation type="journal article" date="2019" name="bioRxiv">
        <title>Genomics, evolutionary history and diagnostics of the Alternaria alternata species group including apple and Asian pear pathotypes.</title>
        <authorList>
            <person name="Armitage A.D."/>
            <person name="Cockerton H.M."/>
            <person name="Sreenivasaprasad S."/>
            <person name="Woodhall J.W."/>
            <person name="Lane C.R."/>
            <person name="Harrison R.J."/>
            <person name="Clarkson J.P."/>
        </authorList>
    </citation>
    <scope>NUCLEOTIDE SEQUENCE [LARGE SCALE GENOMIC DNA]</scope>
    <source>
        <strain evidence="7">FERA 1177</strain>
    </source>
</reference>
<sequence>MASQKHTKVLIAGGSVAGLTLANILEKLGIDYLVLEKYGKIAPDLGASIGILPYGLRIFDQFGCFEDVKALLNGVDAGELLTQRNDNGKVVLLFEGANKRITERFGYSPVFVDRQMIIQVLYDKLPDKSKVLTNKGVTEVRQSTGGVEVVTADGETYHGDILVGADGIHSTVREEMWRLADQETPGYFPVSDRSIPTEYCCIFGISRPSEKFPCSTQNVQGRDNSYLVLTGPDHRIYWFLFKKLPVTAYGKIPRYTKDQEDALVAEHASDHITDTLTFGELYALRKTSTLQALPEVVFSKWHYNRIMTIGDAAHKFNPISGHGGNSAIEDAAVLADQLHALFNRKGESITDADFVKAFQTTQSLRVDRATALLKFSHAQQSVQAMDTVTSKFIARYIVPLYHAEKMIDVLCGTSRGGTHIKALPLPNRPHSDLWDDEKGANLVDWRRVGYVFSATVAALAVFSTQTQLLPIASMRKLLLSS</sequence>
<evidence type="ECO:0000256" key="4">
    <source>
        <dbReference type="ARBA" id="ARBA00023002"/>
    </source>
</evidence>
<dbReference type="EMBL" id="PDXD01000001">
    <property type="protein sequence ID" value="RYN84346.1"/>
    <property type="molecule type" value="Genomic_DNA"/>
</dbReference>
<dbReference type="Gene3D" id="3.50.50.60">
    <property type="entry name" value="FAD/NAD(P)-binding domain"/>
    <property type="match status" value="1"/>
</dbReference>
<dbReference type="Proteomes" id="UP000291422">
    <property type="component" value="Unassembled WGS sequence"/>
</dbReference>
<dbReference type="PRINTS" id="PR00420">
    <property type="entry name" value="RNGMNOXGNASE"/>
</dbReference>
<feature type="domain" description="FAD-binding" evidence="5">
    <location>
        <begin position="7"/>
        <end position="176"/>
    </location>
</feature>
<accession>A0A4Q4NXR8</accession>
<comment type="caution">
    <text evidence="6">The sequence shown here is derived from an EMBL/GenBank/DDBJ whole genome shotgun (WGS) entry which is preliminary data.</text>
</comment>
<organism evidence="6 7">
    <name type="scientific">Alternaria alternata</name>
    <name type="common">Alternaria rot fungus</name>
    <name type="synonym">Torula alternata</name>
    <dbReference type="NCBI Taxonomy" id="5599"/>
    <lineage>
        <taxon>Eukaryota</taxon>
        <taxon>Fungi</taxon>
        <taxon>Dikarya</taxon>
        <taxon>Ascomycota</taxon>
        <taxon>Pezizomycotina</taxon>
        <taxon>Dothideomycetes</taxon>
        <taxon>Pleosporomycetidae</taxon>
        <taxon>Pleosporales</taxon>
        <taxon>Pleosporineae</taxon>
        <taxon>Pleosporaceae</taxon>
        <taxon>Alternaria</taxon>
        <taxon>Alternaria sect. Alternaria</taxon>
        <taxon>Alternaria alternata complex</taxon>
    </lineage>
</organism>
<gene>
    <name evidence="6" type="ORF">AA0117_g1781</name>
</gene>
<evidence type="ECO:0000313" key="7">
    <source>
        <dbReference type="Proteomes" id="UP000291422"/>
    </source>
</evidence>
<evidence type="ECO:0000259" key="5">
    <source>
        <dbReference type="Pfam" id="PF01494"/>
    </source>
</evidence>
<dbReference type="Pfam" id="PF01494">
    <property type="entry name" value="FAD_binding_3"/>
    <property type="match status" value="2"/>
</dbReference>
<dbReference type="GO" id="GO:0071949">
    <property type="term" value="F:FAD binding"/>
    <property type="evidence" value="ECO:0007669"/>
    <property type="project" value="InterPro"/>
</dbReference>
<proteinExistence type="inferred from homology"/>
<dbReference type="InterPro" id="IPR002938">
    <property type="entry name" value="FAD-bd"/>
</dbReference>
<comment type="similarity">
    <text evidence="1">Belongs to the paxM FAD-dependent monooxygenase family.</text>
</comment>
<name>A0A4Q4NXR8_ALTAL</name>
<dbReference type="AlphaFoldDB" id="A0A4Q4NXR8"/>
<dbReference type="PANTHER" id="PTHR47356">
    <property type="entry name" value="FAD-DEPENDENT MONOOXYGENASE ASQG-RELATED"/>
    <property type="match status" value="1"/>
</dbReference>
<evidence type="ECO:0000256" key="3">
    <source>
        <dbReference type="ARBA" id="ARBA00022827"/>
    </source>
</evidence>
<dbReference type="SUPFAM" id="SSF51905">
    <property type="entry name" value="FAD/NAD(P)-binding domain"/>
    <property type="match status" value="1"/>
</dbReference>
<protein>
    <recommendedName>
        <fullName evidence="5">FAD-binding domain-containing protein</fullName>
    </recommendedName>
</protein>
<dbReference type="InterPro" id="IPR050562">
    <property type="entry name" value="FAD_mOase_fung"/>
</dbReference>
<keyword evidence="2" id="KW-0285">Flavoprotein</keyword>
<dbReference type="PANTHER" id="PTHR47356:SF2">
    <property type="entry name" value="FAD-BINDING DOMAIN-CONTAINING PROTEIN-RELATED"/>
    <property type="match status" value="1"/>
</dbReference>
<keyword evidence="3" id="KW-0274">FAD</keyword>
<evidence type="ECO:0000313" key="6">
    <source>
        <dbReference type="EMBL" id="RYN84346.1"/>
    </source>
</evidence>
<evidence type="ECO:0000256" key="1">
    <source>
        <dbReference type="ARBA" id="ARBA00007992"/>
    </source>
</evidence>
<dbReference type="GO" id="GO:0004497">
    <property type="term" value="F:monooxygenase activity"/>
    <property type="evidence" value="ECO:0007669"/>
    <property type="project" value="InterPro"/>
</dbReference>
<keyword evidence="4" id="KW-0560">Oxidoreductase</keyword>
<dbReference type="VEuPathDB" id="FungiDB:CC77DRAFT_1065216"/>